<dbReference type="EMBL" id="BAAAGF010000002">
    <property type="protein sequence ID" value="GAA0742046.1"/>
    <property type="molecule type" value="Genomic_DNA"/>
</dbReference>
<dbReference type="InterPro" id="IPR008969">
    <property type="entry name" value="CarboxyPept-like_regulatory"/>
</dbReference>
<name>A0ABN1JL32_9FLAO</name>
<evidence type="ECO:0000256" key="4">
    <source>
        <dbReference type="SAM" id="SignalP"/>
    </source>
</evidence>
<dbReference type="Gene3D" id="2.40.170.20">
    <property type="entry name" value="TonB-dependent receptor, beta-barrel domain"/>
    <property type="match status" value="1"/>
</dbReference>
<evidence type="ECO:0000256" key="1">
    <source>
        <dbReference type="ARBA" id="ARBA00004442"/>
    </source>
</evidence>
<dbReference type="SUPFAM" id="SSF56935">
    <property type="entry name" value="Porins"/>
    <property type="match status" value="1"/>
</dbReference>
<evidence type="ECO:0000313" key="6">
    <source>
        <dbReference type="EMBL" id="GAA0742046.1"/>
    </source>
</evidence>
<keyword evidence="2" id="KW-0472">Membrane</keyword>
<dbReference type="Gene3D" id="2.170.130.10">
    <property type="entry name" value="TonB-dependent receptor, plug domain"/>
    <property type="match status" value="1"/>
</dbReference>
<dbReference type="InterPro" id="IPR032508">
    <property type="entry name" value="FecR_C"/>
</dbReference>
<protein>
    <submittedName>
        <fullName evidence="6">TonB-dependent receptor</fullName>
    </submittedName>
</protein>
<evidence type="ECO:0000259" key="5">
    <source>
        <dbReference type="Pfam" id="PF16344"/>
    </source>
</evidence>
<proteinExistence type="predicted"/>
<keyword evidence="4" id="KW-0732">Signal</keyword>
<evidence type="ECO:0000256" key="2">
    <source>
        <dbReference type="ARBA" id="ARBA00023136"/>
    </source>
</evidence>
<dbReference type="SUPFAM" id="SSF49464">
    <property type="entry name" value="Carboxypeptidase regulatory domain-like"/>
    <property type="match status" value="1"/>
</dbReference>
<keyword evidence="6" id="KW-0675">Receptor</keyword>
<dbReference type="InterPro" id="IPR037066">
    <property type="entry name" value="Plug_dom_sf"/>
</dbReference>
<accession>A0ABN1JL32</accession>
<evidence type="ECO:0000256" key="3">
    <source>
        <dbReference type="ARBA" id="ARBA00023237"/>
    </source>
</evidence>
<dbReference type="Pfam" id="PF16344">
    <property type="entry name" value="FecR_C"/>
    <property type="match status" value="1"/>
</dbReference>
<feature type="domain" description="Protein FecR C-terminal" evidence="5">
    <location>
        <begin position="30"/>
        <end position="92"/>
    </location>
</feature>
<evidence type="ECO:0000313" key="7">
    <source>
        <dbReference type="Proteomes" id="UP001500736"/>
    </source>
</evidence>
<comment type="caution">
    <text evidence="6">The sequence shown here is derived from an EMBL/GenBank/DDBJ whole genome shotgun (WGS) entry which is preliminary data.</text>
</comment>
<comment type="subcellular location">
    <subcellularLocation>
        <location evidence="1">Cell outer membrane</location>
    </subcellularLocation>
</comment>
<dbReference type="InterPro" id="IPR036942">
    <property type="entry name" value="Beta-barrel_TonB_sf"/>
</dbReference>
<gene>
    <name evidence="6" type="ORF">GCM10009431_13650</name>
</gene>
<keyword evidence="3" id="KW-0998">Cell outer membrane</keyword>
<feature type="chain" id="PRO_5046490494" evidence="4">
    <location>
        <begin position="25"/>
        <end position="837"/>
    </location>
</feature>
<dbReference type="Proteomes" id="UP001500736">
    <property type="component" value="Unassembled WGS sequence"/>
</dbReference>
<dbReference type="RefSeq" id="WP_343796905.1">
    <property type="nucleotide sequence ID" value="NZ_BAAAGF010000002.1"/>
</dbReference>
<reference evidence="6 7" key="1">
    <citation type="journal article" date="2019" name="Int. J. Syst. Evol. Microbiol.">
        <title>The Global Catalogue of Microorganisms (GCM) 10K type strain sequencing project: providing services to taxonomists for standard genome sequencing and annotation.</title>
        <authorList>
            <consortium name="The Broad Institute Genomics Platform"/>
            <consortium name="The Broad Institute Genome Sequencing Center for Infectious Disease"/>
            <person name="Wu L."/>
            <person name="Ma J."/>
        </authorList>
    </citation>
    <scope>NUCLEOTIDE SEQUENCE [LARGE SCALE GENOMIC DNA]</scope>
    <source>
        <strain evidence="6 7">JCM 15976</strain>
    </source>
</reference>
<keyword evidence="7" id="KW-1185">Reference proteome</keyword>
<sequence>MQRRIKKGFLLFCFLFFTVLTINAQDSKEQQSLVQIIQNLQQSYNVQFNYAQDLVDNIFIAPPSQNISLQEALQYLENNTQLIFSLTNNQFVLVTAKQSIIICGYLKNKEGQPLGNATIQSESVLTVSDNNGFFELELPLKAKTITVRYLGYKTLQKPIKELLSRTCETVELIPNFESLSEVIISNFITHGIKKLNNGTYQINFNEFDILPGVIDTDVLQSVQAFPGIQSINETVSNISIRGGAHDQNLLLWDNIKMYQSGHFFGLISMYNPQITQSVSLVKNGTDVVLTDGVSGTIDMKTEKELNTKFKGSLGANLTDVNGFADVPIGKKSSFQFAARKSISDFVKTPTYNEFFDRISQNTEVETNMGDIINSDKEFDFYDASLRWIYKISEKDELRLNFITVSNRLLFNENAMVNGVEDSRESSLTQNSIAGAIRYDREWNTKLKTALEIYETDYKLKAVNVNILDSQRYLQENVVSETSLKLISNYKLNPKMQLLSGYHFVETEVTNLDDVDNPLYKLLVSEVVRTHGVFSQFGYTSTNRNTNINAGVRFNYIDKLKKTIWEPRLSFSQRFLEDFTFEILGEFKHQNTSQVINVQNDFFGIEKRRWQLSNDDNIPVITSKQVSTGVSFSKKGWLLSLEGYYKNVDGITSRSQGFQNQYELSRTSGSYEVKGLDVLLRKGFDKVSAWLSYSFMDNNYEFKSLQETVFPSNYNIRHAIAFGTTYSSNRFKVSAGLNWHSGKPTTNPMVLNSISDGEINYEASNNSNLQDYLRVDVSAIYNLKISEKVNSHLGLSVWNVLNKENQINKFYSLENNSVTQSIQHSLGITPNAVFRVYF</sequence>
<feature type="signal peptide" evidence="4">
    <location>
        <begin position="1"/>
        <end position="24"/>
    </location>
</feature>
<organism evidence="6 7">
    <name type="scientific">Gaetbulibacter jejuensis</name>
    <dbReference type="NCBI Taxonomy" id="584607"/>
    <lineage>
        <taxon>Bacteria</taxon>
        <taxon>Pseudomonadati</taxon>
        <taxon>Bacteroidota</taxon>
        <taxon>Flavobacteriia</taxon>
        <taxon>Flavobacteriales</taxon>
        <taxon>Flavobacteriaceae</taxon>
        <taxon>Gaetbulibacter</taxon>
    </lineage>
</organism>